<dbReference type="InterPro" id="IPR046863">
    <property type="entry name" value="MbnP-like_dom"/>
</dbReference>
<evidence type="ECO:0000313" key="2">
    <source>
        <dbReference type="EMBL" id="EMY81189.1"/>
    </source>
</evidence>
<dbReference type="PATRIC" id="fig|1189619.4.peg.1671"/>
<organism evidence="2 3">
    <name type="scientific">Psychroflexus gondwanensis ACAM 44</name>
    <dbReference type="NCBI Taxonomy" id="1189619"/>
    <lineage>
        <taxon>Bacteria</taxon>
        <taxon>Pseudomonadati</taxon>
        <taxon>Bacteroidota</taxon>
        <taxon>Flavobacteriia</taxon>
        <taxon>Flavobacteriales</taxon>
        <taxon>Flavobacteriaceae</taxon>
        <taxon>Psychroflexus</taxon>
    </lineage>
</organism>
<proteinExistence type="predicted"/>
<reference evidence="2 3" key="1">
    <citation type="journal article" date="2014" name="Genome Biol. Evol.">
        <title>Extensive gene acquisition in the extremely psychrophilic bacterial species Psychroflexus torquis and the link to sea-ice ecosystem specialism.</title>
        <authorList>
            <person name="Feng S."/>
            <person name="Powell S.M."/>
            <person name="Wilson R."/>
            <person name="Bowman J.P."/>
        </authorList>
    </citation>
    <scope>NUCLEOTIDE SEQUENCE [LARGE SCALE GENOMIC DNA]</scope>
    <source>
        <strain evidence="2 3">ACAM 44</strain>
    </source>
</reference>
<evidence type="ECO:0000259" key="1">
    <source>
        <dbReference type="Pfam" id="PF20243"/>
    </source>
</evidence>
<evidence type="ECO:0000313" key="3">
    <source>
        <dbReference type="Proteomes" id="UP000012317"/>
    </source>
</evidence>
<gene>
    <name evidence="2" type="ORF">pgond44_08120</name>
</gene>
<dbReference type="Proteomes" id="UP000012317">
    <property type="component" value="Unassembled WGS sequence"/>
</dbReference>
<dbReference type="eggNOG" id="ENOG502ZB53">
    <property type="taxonomic scope" value="Bacteria"/>
</dbReference>
<dbReference type="PROSITE" id="PS51257">
    <property type="entry name" value="PROKAR_LIPOPROTEIN"/>
    <property type="match status" value="1"/>
</dbReference>
<dbReference type="Pfam" id="PF20243">
    <property type="entry name" value="MbnP"/>
    <property type="match status" value="1"/>
</dbReference>
<dbReference type="EMBL" id="APLF01000007">
    <property type="protein sequence ID" value="EMY81189.1"/>
    <property type="molecule type" value="Genomic_DNA"/>
</dbReference>
<sequence>MKKIICFVLISMLAVSCKDDDTIETTSIEISFANKINSQNIELNTGVYQTTLGESYSINELKYIISNISFIKDNGEIFTYPVEDSYFLVDEEVPSSKIISLENIPVVNYKKIKFGIGVDQSNYPLNDVDNFVPTAEESLMHWSWSAGYIFFKIEGEYSSTGDQPDENFLFHIVSHGTNLDNYKTVELSSNFGFDLTENKLISIEADLSKLFNAVYDIRIEDKPDIQVDPVNAPKIAENVSQLFSSVPFSSTE</sequence>
<accession>N1WVP2</accession>
<dbReference type="RefSeq" id="WP_003439660.1">
    <property type="nucleotide sequence ID" value="NZ_APLF01000007.1"/>
</dbReference>
<feature type="domain" description="Copper-binding protein MbnP-like" evidence="1">
    <location>
        <begin position="26"/>
        <end position="223"/>
    </location>
</feature>
<protein>
    <submittedName>
        <fullName evidence="2">AZL_007920/MXAN_0976 family protein</fullName>
    </submittedName>
</protein>
<name>N1WVP2_9FLAO</name>
<comment type="caution">
    <text evidence="2">The sequence shown here is derived from an EMBL/GenBank/DDBJ whole genome shotgun (WGS) entry which is preliminary data.</text>
</comment>
<dbReference type="AlphaFoldDB" id="N1WVP2"/>
<keyword evidence="3" id="KW-1185">Reference proteome</keyword>
<dbReference type="STRING" id="1189619.pgond44_08120"/>